<dbReference type="NCBIfam" id="NF002874">
    <property type="entry name" value="PRK03244.1"/>
    <property type="match status" value="1"/>
</dbReference>
<evidence type="ECO:0000256" key="5">
    <source>
        <dbReference type="HAMAP-Rule" id="MF_01107"/>
    </source>
</evidence>
<dbReference type="EMBL" id="LBDA02000096">
    <property type="protein sequence ID" value="OIK23582.1"/>
    <property type="molecule type" value="Genomic_DNA"/>
</dbReference>
<dbReference type="UniPathway" id="UPA00068">
    <property type="reaction ID" value="UER00109"/>
</dbReference>
<feature type="binding site" evidence="5">
    <location>
        <position position="262"/>
    </location>
    <ligand>
        <name>pyridoxal 5'-phosphate</name>
        <dbReference type="ChEBI" id="CHEBI:597326"/>
    </ligand>
</feature>
<dbReference type="Gene3D" id="3.90.1150.10">
    <property type="entry name" value="Aspartate Aminotransferase, domain 1"/>
    <property type="match status" value="1"/>
</dbReference>
<comment type="pathway">
    <text evidence="5">Amino-acid biosynthesis; L-arginine biosynthesis; N(2)-acetyl-L-ornithine from L-glutamate: step 4/4.</text>
</comment>
<dbReference type="AlphaFoldDB" id="A0A1J4PTZ0"/>
<evidence type="ECO:0000256" key="2">
    <source>
        <dbReference type="ARBA" id="ARBA00022605"/>
    </source>
</evidence>
<keyword evidence="7" id="KW-1185">Reference proteome</keyword>
<keyword evidence="4 5" id="KW-0663">Pyridoxal phosphate</keyword>
<keyword evidence="1 5" id="KW-0032">Aminotransferase</keyword>
<comment type="miscellaneous">
    <text evidence="5">May also have succinyldiaminopimelate aminotransferase activity, thus carrying out the corresponding step in lysine biosynthesis.</text>
</comment>
<comment type="cofactor">
    <cofactor evidence="5">
        <name>pyridoxal 5'-phosphate</name>
        <dbReference type="ChEBI" id="CHEBI:597326"/>
    </cofactor>
    <text evidence="5">Binds 1 pyridoxal phosphate per subunit.</text>
</comment>
<keyword evidence="2 5" id="KW-0028">Amino-acid biosynthesis</keyword>
<dbReference type="GO" id="GO:0005737">
    <property type="term" value="C:cytoplasm"/>
    <property type="evidence" value="ECO:0007669"/>
    <property type="project" value="UniProtKB-SubCell"/>
</dbReference>
<dbReference type="PIRSF" id="PIRSF000521">
    <property type="entry name" value="Transaminase_4ab_Lys_Orn"/>
    <property type="match status" value="1"/>
</dbReference>
<dbReference type="InterPro" id="IPR005814">
    <property type="entry name" value="Aminotrans_3"/>
</dbReference>
<comment type="caution">
    <text evidence="6">The sequence shown here is derived from an EMBL/GenBank/DDBJ whole genome shotgun (WGS) entry which is preliminary data.</text>
</comment>
<comment type="subcellular location">
    <subcellularLocation>
        <location evidence="5">Cytoplasm</location>
    </subcellularLocation>
</comment>
<protein>
    <recommendedName>
        <fullName evidence="5">Acetylornithine aminotransferase</fullName>
        <shortName evidence="5">ACOAT</shortName>
        <ecNumber evidence="5">2.6.1.11</ecNumber>
    </recommendedName>
</protein>
<feature type="binding site" evidence="5">
    <location>
        <begin position="204"/>
        <end position="207"/>
    </location>
    <ligand>
        <name>pyridoxal 5'-phosphate</name>
        <dbReference type="ChEBI" id="CHEBI:597326"/>
    </ligand>
</feature>
<dbReference type="PROSITE" id="PS00600">
    <property type="entry name" value="AA_TRANSFER_CLASS_3"/>
    <property type="match status" value="1"/>
</dbReference>
<dbReference type="GO" id="GO:0042802">
    <property type="term" value="F:identical protein binding"/>
    <property type="evidence" value="ECO:0007669"/>
    <property type="project" value="TreeGrafter"/>
</dbReference>
<reference evidence="6" key="1">
    <citation type="submission" date="2016-10" db="EMBL/GenBank/DDBJ databases">
        <title>Genome sequence of Streptomyces malaysiense MUSC 136.</title>
        <authorList>
            <person name="Lee L.-H."/>
            <person name="Ser H.-L."/>
        </authorList>
    </citation>
    <scope>NUCLEOTIDE SEQUENCE [LARGE SCALE GENOMIC DNA]</scope>
    <source>
        <strain evidence="6">MUSC 136</strain>
    </source>
</reference>
<dbReference type="HAMAP" id="MF_01107">
    <property type="entry name" value="ArgD_aminotrans_3"/>
    <property type="match status" value="1"/>
</dbReference>
<dbReference type="FunFam" id="3.40.640.10:FF:000004">
    <property type="entry name" value="Acetylornithine aminotransferase"/>
    <property type="match status" value="1"/>
</dbReference>
<comment type="catalytic activity">
    <reaction evidence="5">
        <text>N(2)-acetyl-L-ornithine + 2-oxoglutarate = N-acetyl-L-glutamate 5-semialdehyde + L-glutamate</text>
        <dbReference type="Rhea" id="RHEA:18049"/>
        <dbReference type="ChEBI" id="CHEBI:16810"/>
        <dbReference type="ChEBI" id="CHEBI:29123"/>
        <dbReference type="ChEBI" id="CHEBI:29985"/>
        <dbReference type="ChEBI" id="CHEBI:57805"/>
        <dbReference type="EC" id="2.6.1.11"/>
    </reaction>
</comment>
<dbReference type="InterPro" id="IPR015424">
    <property type="entry name" value="PyrdxlP-dep_Trfase"/>
</dbReference>
<dbReference type="NCBIfam" id="TIGR00707">
    <property type="entry name" value="argD"/>
    <property type="match status" value="1"/>
</dbReference>
<dbReference type="CDD" id="cd00610">
    <property type="entry name" value="OAT_like"/>
    <property type="match status" value="1"/>
</dbReference>
<feature type="binding site" evidence="5">
    <location>
        <position position="261"/>
    </location>
    <ligand>
        <name>N(2)-acetyl-L-ornithine</name>
        <dbReference type="ChEBI" id="CHEBI:57805"/>
    </ligand>
</feature>
<dbReference type="PANTHER" id="PTHR11986">
    <property type="entry name" value="AMINOTRANSFERASE CLASS III"/>
    <property type="match status" value="1"/>
</dbReference>
<name>A0A1J4PTZ0_9ACTN</name>
<dbReference type="GO" id="GO:0003992">
    <property type="term" value="F:N2-acetyl-L-ornithine:2-oxoglutarate 5-aminotransferase activity"/>
    <property type="evidence" value="ECO:0007669"/>
    <property type="project" value="UniProtKB-UniRule"/>
</dbReference>
<keyword evidence="5" id="KW-0963">Cytoplasm</keyword>
<evidence type="ECO:0000256" key="1">
    <source>
        <dbReference type="ARBA" id="ARBA00022576"/>
    </source>
</evidence>
<dbReference type="Pfam" id="PF00202">
    <property type="entry name" value="Aminotran_3"/>
    <property type="match status" value="1"/>
</dbReference>
<dbReference type="SUPFAM" id="SSF53383">
    <property type="entry name" value="PLP-dependent transferases"/>
    <property type="match status" value="1"/>
</dbReference>
<gene>
    <name evidence="5" type="primary">argD</name>
    <name evidence="6" type="ORF">VT52_031760</name>
</gene>
<dbReference type="GO" id="GO:0030170">
    <property type="term" value="F:pyridoxal phosphate binding"/>
    <property type="evidence" value="ECO:0007669"/>
    <property type="project" value="InterPro"/>
</dbReference>
<dbReference type="GO" id="GO:0006526">
    <property type="term" value="P:L-arginine biosynthetic process"/>
    <property type="evidence" value="ECO:0007669"/>
    <property type="project" value="UniProtKB-UniRule"/>
</dbReference>
<keyword evidence="5" id="KW-0055">Arginine biosynthesis</keyword>
<evidence type="ECO:0000313" key="7">
    <source>
        <dbReference type="Proteomes" id="UP000034838"/>
    </source>
</evidence>
<dbReference type="InterPro" id="IPR004636">
    <property type="entry name" value="AcOrn/SuccOrn_fam"/>
</dbReference>
<evidence type="ECO:0000256" key="4">
    <source>
        <dbReference type="ARBA" id="ARBA00022898"/>
    </source>
</evidence>
<dbReference type="InterPro" id="IPR049704">
    <property type="entry name" value="Aminotrans_3_PPA_site"/>
</dbReference>
<comment type="similarity">
    <text evidence="5">Belongs to the class-III pyridoxal-phosphate-dependent aminotransferase family. ArgD subfamily.</text>
</comment>
<feature type="modified residue" description="N6-(pyridoxal phosphate)lysine" evidence="5">
    <location>
        <position position="233"/>
    </location>
</feature>
<organism evidence="6 7">
    <name type="scientific">Streptomyces malaysiense</name>
    <dbReference type="NCBI Taxonomy" id="1428626"/>
    <lineage>
        <taxon>Bacteria</taxon>
        <taxon>Bacillati</taxon>
        <taxon>Actinomycetota</taxon>
        <taxon>Actinomycetes</taxon>
        <taxon>Kitasatosporales</taxon>
        <taxon>Streptomycetaceae</taxon>
        <taxon>Streptomyces</taxon>
    </lineage>
</organism>
<feature type="binding site" evidence="5">
    <location>
        <begin position="93"/>
        <end position="94"/>
    </location>
    <ligand>
        <name>pyridoxal 5'-phosphate</name>
        <dbReference type="ChEBI" id="CHEBI:597326"/>
    </ligand>
</feature>
<sequence length="382" mass="39542">MMSNYGTPRTALTRGSGTRYWDADGNTYLDFVGGIAVNALGSAHPAVVDAVTRQIGRLGHVSNLYISEPPLRLAEALQRLTGRMARAFLCNSGAEANEAAFKMARLTGRGEIVAADGSFHGRTMGALALTGQPAKRRAFEPLPGGVRHVPFGDVQALGEAVSERTAMVILEPLQGEGGVVVPPAGYLRAAREITRATGTLLALDEVQTGVGRTGYWFAHQADDVEPDILTLGKALGGGLPIGAALAFGEAAELLGPGSHGSTFGGNPVACAAALAVLETIEQDDLLRAAHLRGEQLRAGLGEIGDPRIAEVRGRGLLLAIALTGPHAKAVEDALAAEGVLVNAIAPDVIRIAPPLTVTEGEVRIFLRAVSTVLHGMTDGQAA</sequence>
<dbReference type="Proteomes" id="UP000034838">
    <property type="component" value="Unassembled WGS sequence"/>
</dbReference>
<dbReference type="EC" id="2.6.1.11" evidence="5"/>
<dbReference type="Gene3D" id="3.40.640.10">
    <property type="entry name" value="Type I PLP-dependent aspartate aminotransferase-like (Major domain)"/>
    <property type="match status" value="1"/>
</dbReference>
<evidence type="ECO:0000256" key="3">
    <source>
        <dbReference type="ARBA" id="ARBA00022679"/>
    </source>
</evidence>
<proteinExistence type="inferred from homology"/>
<dbReference type="RefSeq" id="WP_046419126.1">
    <property type="nucleotide sequence ID" value="NZ_LBDA02000096.1"/>
</dbReference>
<dbReference type="InterPro" id="IPR015421">
    <property type="entry name" value="PyrdxlP-dep_Trfase_major"/>
</dbReference>
<accession>A0A1J4PTZ0</accession>
<keyword evidence="3 5" id="KW-0808">Transferase</keyword>
<evidence type="ECO:0000313" key="6">
    <source>
        <dbReference type="EMBL" id="OIK23582.1"/>
    </source>
</evidence>
<comment type="subunit">
    <text evidence="5">Homodimer.</text>
</comment>
<dbReference type="InterPro" id="IPR015422">
    <property type="entry name" value="PyrdxlP-dep_Trfase_small"/>
</dbReference>
<dbReference type="PANTHER" id="PTHR11986:SF79">
    <property type="entry name" value="ACETYLORNITHINE AMINOTRANSFERASE, MITOCHONDRIAL"/>
    <property type="match status" value="1"/>
</dbReference>
<feature type="binding site" evidence="5">
    <location>
        <position position="122"/>
    </location>
    <ligand>
        <name>N(2)-acetyl-L-ornithine</name>
        <dbReference type="ChEBI" id="CHEBI:57805"/>
    </ligand>
</feature>
<dbReference type="InterPro" id="IPR050103">
    <property type="entry name" value="Class-III_PLP-dep_AT"/>
</dbReference>
<feature type="binding site" evidence="5">
    <location>
        <position position="119"/>
    </location>
    <ligand>
        <name>pyridoxal 5'-phosphate</name>
        <dbReference type="ChEBI" id="CHEBI:597326"/>
    </ligand>
</feature>